<comment type="caution">
    <text evidence="2">The sequence shown here is derived from an EMBL/GenBank/DDBJ whole genome shotgun (WGS) entry which is preliminary data.</text>
</comment>
<protein>
    <submittedName>
        <fullName evidence="2">Helix-turn-helix transcriptional regulator</fullName>
    </submittedName>
</protein>
<dbReference type="InterPro" id="IPR036390">
    <property type="entry name" value="WH_DNA-bd_sf"/>
</dbReference>
<evidence type="ECO:0000313" key="2">
    <source>
        <dbReference type="EMBL" id="MBO2461737.1"/>
    </source>
</evidence>
<gene>
    <name evidence="2" type="ORF">J4709_29620</name>
</gene>
<reference evidence="2 3" key="1">
    <citation type="submission" date="2021-03" db="EMBL/GenBank/DDBJ databases">
        <title>Actinomadura violae sp. nov., isolated from lichen in Thailand.</title>
        <authorList>
            <person name="Kanchanasin P."/>
            <person name="Saeng-In P."/>
            <person name="Phongsopitanun W."/>
            <person name="Yuki M."/>
            <person name="Kudo T."/>
            <person name="Ohkuma M."/>
            <person name="Tanasupawat S."/>
        </authorList>
    </citation>
    <scope>NUCLEOTIDE SEQUENCE [LARGE SCALE GENOMIC DNA]</scope>
    <source>
        <strain evidence="2 3">LCR2-06</strain>
    </source>
</reference>
<dbReference type="RefSeq" id="WP_208245246.1">
    <property type="nucleotide sequence ID" value="NZ_JAGEPF010000018.1"/>
</dbReference>
<evidence type="ECO:0000259" key="1">
    <source>
        <dbReference type="Pfam" id="PF03551"/>
    </source>
</evidence>
<evidence type="ECO:0000313" key="3">
    <source>
        <dbReference type="Proteomes" id="UP000680206"/>
    </source>
</evidence>
<accession>A0ABS3RYA4</accession>
<name>A0ABS3RYA4_9ACTN</name>
<dbReference type="EMBL" id="JAGEPF010000018">
    <property type="protein sequence ID" value="MBO2461737.1"/>
    <property type="molecule type" value="Genomic_DNA"/>
</dbReference>
<dbReference type="SUPFAM" id="SSF46785">
    <property type="entry name" value="Winged helix' DNA-binding domain"/>
    <property type="match status" value="1"/>
</dbReference>
<dbReference type="InterPro" id="IPR036388">
    <property type="entry name" value="WH-like_DNA-bd_sf"/>
</dbReference>
<dbReference type="Proteomes" id="UP000680206">
    <property type="component" value="Unassembled WGS sequence"/>
</dbReference>
<dbReference type="Pfam" id="PF03551">
    <property type="entry name" value="PadR"/>
    <property type="match status" value="1"/>
</dbReference>
<proteinExistence type="predicted"/>
<dbReference type="InterPro" id="IPR005149">
    <property type="entry name" value="Tscrpt_reg_PadR_N"/>
</dbReference>
<organism evidence="2 3">
    <name type="scientific">Actinomadura violacea</name>
    <dbReference type="NCBI Taxonomy" id="2819934"/>
    <lineage>
        <taxon>Bacteria</taxon>
        <taxon>Bacillati</taxon>
        <taxon>Actinomycetota</taxon>
        <taxon>Actinomycetes</taxon>
        <taxon>Streptosporangiales</taxon>
        <taxon>Thermomonosporaceae</taxon>
        <taxon>Actinomadura</taxon>
    </lineage>
</organism>
<keyword evidence="3" id="KW-1185">Reference proteome</keyword>
<feature type="domain" description="Transcription regulator PadR N-terminal" evidence="1">
    <location>
        <begin position="44"/>
        <end position="88"/>
    </location>
</feature>
<dbReference type="Gene3D" id="1.10.10.10">
    <property type="entry name" value="Winged helix-like DNA-binding domain superfamily/Winged helix DNA-binding domain"/>
    <property type="match status" value="1"/>
</dbReference>
<sequence>MADGPQRITRHLVKVLDALLQADADGVELHGWVIVKKAHLWGPTVYGNLDRLEDWGWATGHWEPLEPDDNRPRRRLYRLTDTGRAEARRIVDERAEAAS</sequence>